<dbReference type="RefSeq" id="XP_031800943.1">
    <property type="nucleotide sequence ID" value="XM_031945083.1"/>
</dbReference>
<dbReference type="CDD" id="cd18793">
    <property type="entry name" value="SF2_C_SNF"/>
    <property type="match status" value="1"/>
</dbReference>
<evidence type="ECO:0000256" key="23">
    <source>
        <dbReference type="SAM" id="MobiDB-lite"/>
    </source>
</evidence>
<gene>
    <name evidence="26" type="primary">ERCC6L</name>
</gene>
<feature type="region of interest" description="Disordered" evidence="23">
    <location>
        <begin position="987"/>
        <end position="1012"/>
    </location>
</feature>
<evidence type="ECO:0000256" key="14">
    <source>
        <dbReference type="ARBA" id="ARBA00022840"/>
    </source>
</evidence>
<evidence type="ECO:0000256" key="9">
    <source>
        <dbReference type="ARBA" id="ARBA00022776"/>
    </source>
</evidence>
<keyword evidence="10" id="KW-0378">Hydrolase</keyword>
<protein>
    <recommendedName>
        <fullName evidence="21">DNA excision repair protein ERCC-6-like</fullName>
        <ecNumber evidence="3">3.6.4.12</ecNumber>
    </recommendedName>
    <alternativeName>
        <fullName evidence="22">ATP-dependent helicase ERCC6-like</fullName>
    </alternativeName>
</protein>
<feature type="domain" description="Helicase C-terminal" evidence="25">
    <location>
        <begin position="558"/>
        <end position="711"/>
    </location>
</feature>
<evidence type="ECO:0000256" key="19">
    <source>
        <dbReference type="ARBA" id="ARBA00058190"/>
    </source>
</evidence>
<dbReference type="Pfam" id="PF00271">
    <property type="entry name" value="Helicase_C"/>
    <property type="match status" value="1"/>
</dbReference>
<dbReference type="GeneID" id="100922262"/>
<evidence type="ECO:0000256" key="21">
    <source>
        <dbReference type="ARBA" id="ARBA00068237"/>
    </source>
</evidence>
<keyword evidence="16" id="KW-0131">Cell cycle</keyword>
<proteinExistence type="inferred from homology"/>
<reference evidence="26 27" key="1">
    <citation type="journal article" date="2011" name="Proc. Natl. Acad. Sci. U.S.A.">
        <title>Genetic diversity and population structure of the endangered marsupial Sarcophilus harrisii (Tasmanian devil).</title>
        <authorList>
            <person name="Miller W."/>
            <person name="Hayes V.M."/>
            <person name="Ratan A."/>
            <person name="Petersen D.C."/>
            <person name="Wittekindt N.E."/>
            <person name="Miller J."/>
            <person name="Walenz B."/>
            <person name="Knight J."/>
            <person name="Qi J."/>
            <person name="Zhao F."/>
            <person name="Wang Q."/>
            <person name="Bedoya-Reina O.C."/>
            <person name="Katiyar N."/>
            <person name="Tomsho L.P."/>
            <person name="Kasson L.M."/>
            <person name="Hardie R.A."/>
            <person name="Woodbridge P."/>
            <person name="Tindall E.A."/>
            <person name="Bertelsen M.F."/>
            <person name="Dixon D."/>
            <person name="Pyecroft S."/>
            <person name="Helgen K.M."/>
            <person name="Lesk A.M."/>
            <person name="Pringle T.H."/>
            <person name="Patterson N."/>
            <person name="Zhang Y."/>
            <person name="Kreiss A."/>
            <person name="Woods G.M."/>
            <person name="Jones M.E."/>
            <person name="Schuster S.C."/>
        </authorList>
    </citation>
    <scope>NUCLEOTIDE SEQUENCE [LARGE SCALE GENOMIC DNA]</scope>
</reference>
<dbReference type="GO" id="GO:0051301">
    <property type="term" value="P:cell division"/>
    <property type="evidence" value="ECO:0007669"/>
    <property type="project" value="UniProtKB-KW"/>
</dbReference>
<evidence type="ECO:0000256" key="4">
    <source>
        <dbReference type="ARBA" id="ARBA00022454"/>
    </source>
</evidence>
<evidence type="ECO:0000256" key="15">
    <source>
        <dbReference type="ARBA" id="ARBA00023125"/>
    </source>
</evidence>
<evidence type="ECO:0000256" key="11">
    <source>
        <dbReference type="ARBA" id="ARBA00022803"/>
    </source>
</evidence>
<dbReference type="SMART" id="SM00490">
    <property type="entry name" value="HELICc"/>
    <property type="match status" value="1"/>
</dbReference>
<evidence type="ECO:0000256" key="3">
    <source>
        <dbReference type="ARBA" id="ARBA00012551"/>
    </source>
</evidence>
<evidence type="ECO:0000256" key="1">
    <source>
        <dbReference type="ARBA" id="ARBA00004629"/>
    </source>
</evidence>
<name>A0A7N4NL24_SARHA</name>
<dbReference type="SMART" id="SM00487">
    <property type="entry name" value="DEXDc"/>
    <property type="match status" value="1"/>
</dbReference>
<comment type="catalytic activity">
    <reaction evidence="18">
        <text>ATP + H2O = ADP + phosphate + H(+)</text>
        <dbReference type="Rhea" id="RHEA:13065"/>
        <dbReference type="ChEBI" id="CHEBI:15377"/>
        <dbReference type="ChEBI" id="CHEBI:15378"/>
        <dbReference type="ChEBI" id="CHEBI:30616"/>
        <dbReference type="ChEBI" id="CHEBI:43474"/>
        <dbReference type="ChEBI" id="CHEBI:456216"/>
        <dbReference type="EC" id="3.6.4.12"/>
    </reaction>
</comment>
<dbReference type="OrthoDB" id="413460at2759"/>
<keyword evidence="27" id="KW-1185">Reference proteome</keyword>
<dbReference type="PANTHER" id="PTHR45629">
    <property type="entry name" value="SNF2/RAD54 FAMILY MEMBER"/>
    <property type="match status" value="1"/>
</dbReference>
<reference evidence="26" key="2">
    <citation type="submission" date="2025-08" db="UniProtKB">
        <authorList>
            <consortium name="Ensembl"/>
        </authorList>
    </citation>
    <scope>IDENTIFICATION</scope>
</reference>
<evidence type="ECO:0000256" key="8">
    <source>
        <dbReference type="ARBA" id="ARBA00022741"/>
    </source>
</evidence>
<dbReference type="InParanoid" id="A0A7N4NL24"/>
<evidence type="ECO:0000256" key="10">
    <source>
        <dbReference type="ARBA" id="ARBA00022801"/>
    </source>
</evidence>
<dbReference type="CDD" id="cd18001">
    <property type="entry name" value="DEXHc_ERCC6L"/>
    <property type="match status" value="1"/>
</dbReference>
<evidence type="ECO:0000256" key="20">
    <source>
        <dbReference type="ARBA" id="ARBA00062983"/>
    </source>
</evidence>
<dbReference type="InterPro" id="IPR049730">
    <property type="entry name" value="SNF2/RAD54-like_C"/>
</dbReference>
<evidence type="ECO:0000256" key="5">
    <source>
        <dbReference type="ARBA" id="ARBA00022553"/>
    </source>
</evidence>
<keyword evidence="11" id="KW-0802">TPR repeat</keyword>
<keyword evidence="9" id="KW-0498">Mitosis</keyword>
<evidence type="ECO:0000313" key="26">
    <source>
        <dbReference type="Ensembl" id="ENSSHAP00000024984.1"/>
    </source>
</evidence>
<evidence type="ECO:0000259" key="25">
    <source>
        <dbReference type="PROSITE" id="PS51194"/>
    </source>
</evidence>
<accession>A0A7N4NL24</accession>
<dbReference type="FunCoup" id="A0A7N4NL24">
    <property type="interactions" value="472"/>
</dbReference>
<evidence type="ECO:0000256" key="16">
    <source>
        <dbReference type="ARBA" id="ARBA00023306"/>
    </source>
</evidence>
<keyword evidence="8" id="KW-0547">Nucleotide-binding</keyword>
<dbReference type="InterPro" id="IPR001650">
    <property type="entry name" value="Helicase_C-like"/>
</dbReference>
<dbReference type="InterPro" id="IPR050496">
    <property type="entry name" value="SNF2_RAD54_helicase_repair"/>
</dbReference>
<dbReference type="PROSITE" id="PS51192">
    <property type="entry name" value="HELICASE_ATP_BIND_1"/>
    <property type="match status" value="1"/>
</dbReference>
<evidence type="ECO:0000256" key="13">
    <source>
        <dbReference type="ARBA" id="ARBA00022838"/>
    </source>
</evidence>
<dbReference type="Gene3D" id="3.40.50.300">
    <property type="entry name" value="P-loop containing nucleotide triphosphate hydrolases"/>
    <property type="match status" value="1"/>
</dbReference>
<dbReference type="InterPro" id="IPR038718">
    <property type="entry name" value="SNF2-like_sf"/>
</dbReference>
<reference evidence="26" key="3">
    <citation type="submission" date="2025-09" db="UniProtKB">
        <authorList>
            <consortium name="Ensembl"/>
        </authorList>
    </citation>
    <scope>IDENTIFICATION</scope>
</reference>
<comment type="function">
    <text evidence="19">DNA helicase that acts as a tension sensor that associates with catenated DNA which is stretched under tension until it is resolved during anaphase. Functions as ATP-dependent DNA translocase. Can promote Holliday junction branch migration (in vitro).</text>
</comment>
<evidence type="ECO:0000256" key="12">
    <source>
        <dbReference type="ARBA" id="ARBA00022806"/>
    </source>
</evidence>
<dbReference type="PANTHER" id="PTHR45629:SF7">
    <property type="entry name" value="DNA EXCISION REPAIR PROTEIN ERCC-6-RELATED"/>
    <property type="match status" value="1"/>
</dbReference>
<feature type="region of interest" description="Disordered" evidence="23">
    <location>
        <begin position="1214"/>
        <end position="1373"/>
    </location>
</feature>
<keyword evidence="7" id="KW-0677">Repeat</keyword>
<feature type="compositionally biased region" description="Acidic residues" evidence="23">
    <location>
        <begin position="1089"/>
        <end position="1098"/>
    </location>
</feature>
<dbReference type="InterPro" id="IPR014001">
    <property type="entry name" value="Helicase_ATP-bd"/>
</dbReference>
<dbReference type="KEGG" id="shr:100922262"/>
<dbReference type="InterPro" id="IPR000330">
    <property type="entry name" value="SNF2_N"/>
</dbReference>
<dbReference type="Pfam" id="PF00176">
    <property type="entry name" value="SNF2-rel_dom"/>
    <property type="match status" value="1"/>
</dbReference>
<evidence type="ECO:0000256" key="22">
    <source>
        <dbReference type="ARBA" id="ARBA00081913"/>
    </source>
</evidence>
<evidence type="ECO:0000256" key="2">
    <source>
        <dbReference type="ARBA" id="ARBA00007025"/>
    </source>
</evidence>
<feature type="region of interest" description="Disordered" evidence="23">
    <location>
        <begin position="933"/>
        <end position="953"/>
    </location>
</feature>
<feature type="domain" description="Helicase ATP-binding" evidence="24">
    <location>
        <begin position="203"/>
        <end position="371"/>
    </location>
</feature>
<comment type="similarity">
    <text evidence="2">Belongs to the SNF2/RAD54 helicase family.</text>
</comment>
<evidence type="ECO:0000313" key="27">
    <source>
        <dbReference type="Proteomes" id="UP000007648"/>
    </source>
</evidence>
<keyword evidence="13" id="KW-0995">Kinetochore</keyword>
<dbReference type="GO" id="GO:0000776">
    <property type="term" value="C:kinetochore"/>
    <property type="evidence" value="ECO:0007669"/>
    <property type="project" value="UniProtKB-KW"/>
</dbReference>
<dbReference type="GO" id="GO:0016787">
    <property type="term" value="F:hydrolase activity"/>
    <property type="evidence" value="ECO:0007669"/>
    <property type="project" value="UniProtKB-KW"/>
</dbReference>
<dbReference type="Ensembl" id="ENSSHAT00000050630.1">
    <property type="protein sequence ID" value="ENSSHAP00000024984.1"/>
    <property type="gene ID" value="ENSSHAG00000001331.2"/>
</dbReference>
<feature type="region of interest" description="Disordered" evidence="23">
    <location>
        <begin position="822"/>
        <end position="843"/>
    </location>
</feature>
<dbReference type="EC" id="3.6.4.12" evidence="3"/>
<keyword evidence="5" id="KW-0597">Phosphoprotein</keyword>
<dbReference type="SUPFAM" id="SSF52540">
    <property type="entry name" value="P-loop containing nucleoside triphosphate hydrolases"/>
    <property type="match status" value="2"/>
</dbReference>
<comment type="subunit">
    <text evidence="20">Interacts with PLK1, which phosphorylates it. Both proteins are mutually dependent on each other for correct subcellular localization. Interacts (via N-terminal TPR repeat) with BEND3 (via BEN domains 1 and 3); the interaction is direct.</text>
</comment>
<evidence type="ECO:0000256" key="6">
    <source>
        <dbReference type="ARBA" id="ARBA00022618"/>
    </source>
</evidence>
<dbReference type="CTD" id="54821"/>
<dbReference type="InterPro" id="IPR027417">
    <property type="entry name" value="P-loop_NTPase"/>
</dbReference>
<keyword evidence="12" id="KW-0347">Helicase</keyword>
<organism evidence="26 27">
    <name type="scientific">Sarcophilus harrisii</name>
    <name type="common">Tasmanian devil</name>
    <name type="synonym">Sarcophilus laniarius</name>
    <dbReference type="NCBI Taxonomy" id="9305"/>
    <lineage>
        <taxon>Eukaryota</taxon>
        <taxon>Metazoa</taxon>
        <taxon>Chordata</taxon>
        <taxon>Craniata</taxon>
        <taxon>Vertebrata</taxon>
        <taxon>Euteleostomi</taxon>
        <taxon>Mammalia</taxon>
        <taxon>Metatheria</taxon>
        <taxon>Dasyuromorphia</taxon>
        <taxon>Dasyuridae</taxon>
        <taxon>Sarcophilus</taxon>
    </lineage>
</organism>
<keyword evidence="15" id="KW-0238">DNA-binding</keyword>
<keyword evidence="14" id="KW-0067">ATP-binding</keyword>
<keyword evidence="6" id="KW-0132">Cell division</keyword>
<sequence length="1373" mass="151727">MAERRSDLGPEQETMGSEIDIDVGTEIDVDVGTEAGVDMGTEIAMEVGTEINTDVETEIDVDVATEAKETDVAIEAKETDVATESGTEVVMAEPTNAATASAADQLLTPDRAASYQRYVKEAKEATKNGNLEEALKLFKLAKEVFPNDKVLSRIQRLEEALAEIAKEGDDEFIDVCNSGLMLYRELHDQLFEYQKEGVAFLYSLYKENRKGGILADDMGLGKTIQIIAFLSAMFDAELVKYVLLIMPTSLISTWIKEFGKWTPGMRVATFHGSSKSERTRNLNRIQRKNGVAVTTYQMVINNWQQLSQLDGNEFVWDYLILDEAHKIKSSSTKSSIAARAIPVKNRLLLTGTPVQNNLYELWSLFDFACQGSLLGTSKTFKMEYENPITRAREKDATSGEKALGLKISENLMTLIKPYFLRRTKDDVQKKNNTKAQSSLPEKKLGDDVVCEIPSLSRKNELIIWVYLVPLQEEIYRKFVSLNHIKQLLMETRSPLAELTILKKLCDHPRLLSARACSLLGLKEGIFFNKGKNQEGQSEIQIDQVPPESLMKESGKVIFLMALLKRLQDEGHQTLVFSQSRRLLDIIEHLLKKENFKTLRIDGTVTQLPERQRRIDLFQQSQDASVFLLTSQVGGVGLTLTAASRVVIFDPSWNPATDAQAVDRVYRIGQKENVVVYRLITCGTVEEKIYRRQVFKDSLIRQTTGDQKNPVRYFSKQELRELFTIGDFRSSPTQVQLHSLHAGHRKTDKTLEDHIAYLHTLGIAGISDHDLMFTHDVSVQEESEAGESQYIQERVQKAQLLVELESQNNKLLLNNGRNRVEEGWPKQFGSSKAKKNSSDSKAACLHSPPELVDLTQNDSFSSGMANLSIVQSNETTRDLSAMNLDVSAKESDIDIAENKADHELITVFSSEECLEMETSKVNNSDDSVQILSDSNRESKKQLADETKAVDIKPNPDRTAKSEILLPFSPEKSMEFDTPLICIADSDSSAVENLPSNEDKLEEEPLDSSPQYAGDFNLFLEDSAESEQNHSKKFLAPSERESNIMEFTPIPRGLGSFKYPQLESLSDQESELEDNILPVKTRYKTRRIVSDDDDDDDDAMTEGMLPPLPNSLVQFSSTPKASTSQSELLLPEIGSGENTPASSRRSLASRRSLINVILDHVEDMEEEASEQKNTDKYLEVEMGEYNQEIEYSEEESAGEDSLFQSVFCSNLVQSASDEGPLATTAHDPSASDEGPQATTAHDPSASDEGPQATAARNPSASDEGPQATAARNPSASDEGPQATAARNPSASDEGPQATAARNPSASDEGPQATAARNPSASDEGPQATAARNPSASDEGPQATAARNPSASDEGPQATAARNPSASDEGPSDCRP</sequence>
<feature type="compositionally biased region" description="Polar residues" evidence="23">
    <location>
        <begin position="1109"/>
        <end position="1125"/>
    </location>
</feature>
<dbReference type="GO" id="GO:0015616">
    <property type="term" value="F:DNA translocase activity"/>
    <property type="evidence" value="ECO:0007669"/>
    <property type="project" value="TreeGrafter"/>
</dbReference>
<evidence type="ECO:0000256" key="7">
    <source>
        <dbReference type="ARBA" id="ARBA00022737"/>
    </source>
</evidence>
<evidence type="ECO:0000259" key="24">
    <source>
        <dbReference type="PROSITE" id="PS51192"/>
    </source>
</evidence>
<keyword evidence="4" id="KW-0158">Chromosome</keyword>
<feature type="region of interest" description="Disordered" evidence="23">
    <location>
        <begin position="1087"/>
        <end position="1144"/>
    </location>
</feature>
<comment type="subcellular location">
    <subcellularLocation>
        <location evidence="1">Chromosome</location>
        <location evidence="1">Centromere</location>
        <location evidence="1">Kinetochore</location>
    </subcellularLocation>
</comment>
<dbReference type="FunFam" id="3.40.50.10810:FF:000029">
    <property type="entry name" value="ERCC excision repair 6-like, spindle assembly checkpoint helicase"/>
    <property type="match status" value="1"/>
</dbReference>
<dbReference type="GO" id="GO:0005524">
    <property type="term" value="F:ATP binding"/>
    <property type="evidence" value="ECO:0007669"/>
    <property type="project" value="UniProtKB-KW"/>
</dbReference>
<dbReference type="GeneTree" id="ENSGT00940000156837"/>
<evidence type="ECO:0000256" key="18">
    <source>
        <dbReference type="ARBA" id="ARBA00047995"/>
    </source>
</evidence>
<dbReference type="PROSITE" id="PS51194">
    <property type="entry name" value="HELICASE_CTER"/>
    <property type="match status" value="1"/>
</dbReference>
<evidence type="ECO:0000256" key="17">
    <source>
        <dbReference type="ARBA" id="ARBA00023328"/>
    </source>
</evidence>
<dbReference type="Gene3D" id="3.40.50.10810">
    <property type="entry name" value="Tandem AAA-ATPase domain"/>
    <property type="match status" value="1"/>
</dbReference>
<dbReference type="GO" id="GO:0003677">
    <property type="term" value="F:DNA binding"/>
    <property type="evidence" value="ECO:0007669"/>
    <property type="project" value="UniProtKB-KW"/>
</dbReference>
<dbReference type="Proteomes" id="UP000007648">
    <property type="component" value="Unassembled WGS sequence"/>
</dbReference>
<keyword evidence="17" id="KW-0137">Centromere</keyword>
<dbReference type="GO" id="GO:0003678">
    <property type="term" value="F:DNA helicase activity"/>
    <property type="evidence" value="ECO:0007669"/>
    <property type="project" value="UniProtKB-EC"/>
</dbReference>